<feature type="region of interest" description="Disordered" evidence="1">
    <location>
        <begin position="654"/>
        <end position="697"/>
    </location>
</feature>
<dbReference type="OrthoDB" id="5410833at2759"/>
<sequence>MAQSDVTRYRDPVLSEHFGPNYDENMVYVLINPRALAWELVGLNGDNSIDEDTGQPLNPWVVPEDDPRALDPMYQKEYVLIDADDLSRMGHLGLRVADDEAAITAANRNRQPEVDGGNVEINLWFENQKRQSEELYRVAAGLDSGQSSSAGTSGDDTEDSHAVLDEDAGMVSNDENCGNNANVQKGGGQRASKKRYRQPYQYLIPEVSDARVNDDSYSLTSKVVQRQLQLAYAPKENEDGNLEAETPRFCLEVIAFHKERLRALERRGIARQTAFQQQLISFNADHVMFSSTDPRLFVPLTNSSPDVRAWIMRGQNEMQFMLDLMRVQWDRLGYLDRYFNRKGRKTPKSRHRGFGNQKAGAIRLFGNLRHHHKNVLKLAVELFCKDLKGQLEADMGELLRFGTFQYIAAGPEQDIRMRHALFVLWEIKLVGTVVMNEQEGQQGPCSCWARRYLSGQVVKYNVHESYQRFFATGCMQDHHIIDTCLKEEYSAYTPHPLEDIALQYIRYSARGAFIPAWMADRHKLVVEISRETRKCFLEDSSCHGSARDHVQLVLRAVWGYAYILSQPTDSTMFEQLSSDIHSFITETDGAQLKQKGKALGKRMLGYDLKLVKERREFRKQETSREKEGRSQGRRREQSPIGYVAQRATEVLGAGYGGRAAGGTDIPSQMREKGWRKRGTSPGSERGGLGETEEQDMQFQPFHRPKPRTLLDKMFQKTEAMSLTEPVGSMGSMPKTEDKKRKEKTKGRIGPQEREDANEVKDHKRFVPGTGTKMLLHLLGAGKALD</sequence>
<dbReference type="Proteomes" id="UP000024837">
    <property type="component" value="Unassembled WGS sequence"/>
</dbReference>
<feature type="region of interest" description="Disordered" evidence="1">
    <location>
        <begin position="724"/>
        <end position="767"/>
    </location>
</feature>
<protein>
    <submittedName>
        <fullName evidence="2">Uncharacterized protein</fullName>
    </submittedName>
</protein>
<evidence type="ECO:0000256" key="1">
    <source>
        <dbReference type="SAM" id="MobiDB-lite"/>
    </source>
</evidence>
<feature type="compositionally biased region" description="Basic and acidic residues" evidence="1">
    <location>
        <begin position="750"/>
        <end position="761"/>
    </location>
</feature>
<feature type="compositionally biased region" description="Basic and acidic residues" evidence="1">
    <location>
        <begin position="617"/>
        <end position="637"/>
    </location>
</feature>
<keyword evidence="3" id="KW-1185">Reference proteome</keyword>
<feature type="region of interest" description="Disordered" evidence="1">
    <location>
        <begin position="171"/>
        <end position="194"/>
    </location>
</feature>
<gene>
    <name evidence="2" type="ORF">DRE_00925</name>
</gene>
<accession>W7HLI9</accession>
<feature type="compositionally biased region" description="Polar residues" evidence="1">
    <location>
        <begin position="173"/>
        <end position="183"/>
    </location>
</feature>
<proteinExistence type="predicted"/>
<name>W7HLI9_9PEZI</name>
<organism evidence="2 3">
    <name type="scientific">Drechslerella stenobrocha 248</name>
    <dbReference type="NCBI Taxonomy" id="1043628"/>
    <lineage>
        <taxon>Eukaryota</taxon>
        <taxon>Fungi</taxon>
        <taxon>Dikarya</taxon>
        <taxon>Ascomycota</taxon>
        <taxon>Pezizomycotina</taxon>
        <taxon>Orbiliomycetes</taxon>
        <taxon>Orbiliales</taxon>
        <taxon>Orbiliaceae</taxon>
        <taxon>Drechslerella</taxon>
    </lineage>
</organism>
<dbReference type="EMBL" id="KI966433">
    <property type="protein sequence ID" value="EWC44866.1"/>
    <property type="molecule type" value="Genomic_DNA"/>
</dbReference>
<evidence type="ECO:0000313" key="2">
    <source>
        <dbReference type="EMBL" id="EWC44866.1"/>
    </source>
</evidence>
<evidence type="ECO:0000313" key="3">
    <source>
        <dbReference type="Proteomes" id="UP000024837"/>
    </source>
</evidence>
<feature type="region of interest" description="Disordered" evidence="1">
    <location>
        <begin position="617"/>
        <end position="640"/>
    </location>
</feature>
<reference evidence="2 3" key="1">
    <citation type="submission" date="2013-05" db="EMBL/GenBank/DDBJ databases">
        <title>Drechslerella stenobrocha genome reveals carnivorous origination and mechanical trapping mechanism of predatory fungi.</title>
        <authorList>
            <person name="Liu X."/>
            <person name="Zhang W."/>
            <person name="Liu K."/>
        </authorList>
    </citation>
    <scope>NUCLEOTIDE SEQUENCE [LARGE SCALE GENOMIC DNA]</scope>
    <source>
        <strain evidence="2 3">248</strain>
    </source>
</reference>
<dbReference type="AlphaFoldDB" id="W7HLI9"/>
<dbReference type="HOGENOM" id="CLU_357149_0_0_1"/>